<dbReference type="EMBL" id="JARYMX010000003">
    <property type="protein sequence ID" value="KAJ9558902.1"/>
    <property type="molecule type" value="Genomic_DNA"/>
</dbReference>
<evidence type="ECO:0000256" key="3">
    <source>
        <dbReference type="SAM" id="Phobius"/>
    </source>
</evidence>
<dbReference type="GO" id="GO:0009626">
    <property type="term" value="P:plant-type hypersensitive response"/>
    <property type="evidence" value="ECO:0007669"/>
    <property type="project" value="UniProtKB-KW"/>
</dbReference>
<dbReference type="Gene3D" id="3.30.70.100">
    <property type="match status" value="1"/>
</dbReference>
<dbReference type="GO" id="GO:0016020">
    <property type="term" value="C:membrane"/>
    <property type="evidence" value="ECO:0007669"/>
    <property type="project" value="UniProtKB-SubCell"/>
</dbReference>
<sequence length="350" mass="38386">MAKVHFNYMLLYNLIIIISTPWILILILIIFLLQKKNQNNNNNNENENVNVDEGCGGCGKKPKSPAAAAVSVVVLKMDLHCEGCAGRVVKAVRTLDGVESVRIGDSELTKITVIGNLDPAKLRQKVEEKTKKKVELISPAAKKTNAGDGDGGDNKKQQKQPPQQPPSEKTKTAPKKEDKKPKEIPVTTAVLKVPLHCQGCVRRIHKLVTKTKGNFVISPSSDQFSIAFFFFFTKLVTCEQNKGCWWKPSGKNSRGLWKLFPEERRRRCAAVRRKGRAAAVGEKKGKENDGEGKGGGGDGGGGGGKMEVMKMESFGAPIVYPIRNTGTGRVMEITCMPLNCLVMRTQMLVL</sequence>
<feature type="region of interest" description="Disordered" evidence="2">
    <location>
        <begin position="279"/>
        <end position="306"/>
    </location>
</feature>
<dbReference type="PANTHER" id="PTHR46413:SF38">
    <property type="entry name" value="HEAVY METAL-ASSOCIATED DOMAIN, HMA, HEAVY METAL-ASSOCIATED DOMAIN SUPERFAMILY"/>
    <property type="match status" value="1"/>
</dbReference>
<organism evidence="5 6">
    <name type="scientific">Centaurea solstitialis</name>
    <name type="common">yellow star-thistle</name>
    <dbReference type="NCBI Taxonomy" id="347529"/>
    <lineage>
        <taxon>Eukaryota</taxon>
        <taxon>Viridiplantae</taxon>
        <taxon>Streptophyta</taxon>
        <taxon>Embryophyta</taxon>
        <taxon>Tracheophyta</taxon>
        <taxon>Spermatophyta</taxon>
        <taxon>Magnoliopsida</taxon>
        <taxon>eudicotyledons</taxon>
        <taxon>Gunneridae</taxon>
        <taxon>Pentapetalae</taxon>
        <taxon>asterids</taxon>
        <taxon>campanulids</taxon>
        <taxon>Asterales</taxon>
        <taxon>Asteraceae</taxon>
        <taxon>Carduoideae</taxon>
        <taxon>Cardueae</taxon>
        <taxon>Centaureinae</taxon>
        <taxon>Centaurea</taxon>
    </lineage>
</organism>
<dbReference type="AlphaFoldDB" id="A0AA38WFK5"/>
<feature type="region of interest" description="Disordered" evidence="2">
    <location>
        <begin position="128"/>
        <end position="185"/>
    </location>
</feature>
<dbReference type="InterPro" id="IPR006121">
    <property type="entry name" value="HMA_dom"/>
</dbReference>
<keyword evidence="3" id="KW-1133">Transmembrane helix</keyword>
<feature type="compositionally biased region" description="Basic and acidic residues" evidence="2">
    <location>
        <begin position="281"/>
        <end position="292"/>
    </location>
</feature>
<dbReference type="PROSITE" id="PS50846">
    <property type="entry name" value="HMA_2"/>
    <property type="match status" value="1"/>
</dbReference>
<proteinExistence type="predicted"/>
<name>A0AA38WFK5_9ASTR</name>
<dbReference type="GO" id="GO:0046872">
    <property type="term" value="F:metal ion binding"/>
    <property type="evidence" value="ECO:0007669"/>
    <property type="project" value="InterPro"/>
</dbReference>
<comment type="caution">
    <text evidence="5">The sequence shown here is derived from an EMBL/GenBank/DDBJ whole genome shotgun (WGS) entry which is preliminary data.</text>
</comment>
<dbReference type="InterPro" id="IPR044594">
    <property type="entry name" value="HIPP01/3/5/6"/>
</dbReference>
<dbReference type="InterPro" id="IPR036163">
    <property type="entry name" value="HMA_dom_sf"/>
</dbReference>
<reference evidence="5" key="1">
    <citation type="submission" date="2023-03" db="EMBL/GenBank/DDBJ databases">
        <title>Chromosome-scale reference genome and RAD-based genetic map of yellow starthistle (Centaurea solstitialis) reveal putative structural variation and QTLs associated with invader traits.</title>
        <authorList>
            <person name="Reatini B."/>
            <person name="Cang F.A."/>
            <person name="Jiang Q."/>
            <person name="Mckibben M.T.W."/>
            <person name="Barker M.S."/>
            <person name="Rieseberg L.H."/>
            <person name="Dlugosch K.M."/>
        </authorList>
    </citation>
    <scope>NUCLEOTIDE SEQUENCE</scope>
    <source>
        <strain evidence="5">CAN-66</strain>
        <tissue evidence="5">Leaf</tissue>
    </source>
</reference>
<keyword evidence="3" id="KW-0472">Membrane</keyword>
<feature type="domain" description="HMA" evidence="4">
    <location>
        <begin position="70"/>
        <end position="134"/>
    </location>
</feature>
<keyword evidence="3" id="KW-0812">Transmembrane</keyword>
<keyword evidence="6" id="KW-1185">Reference proteome</keyword>
<evidence type="ECO:0000256" key="2">
    <source>
        <dbReference type="SAM" id="MobiDB-lite"/>
    </source>
</evidence>
<dbReference type="Proteomes" id="UP001172457">
    <property type="component" value="Chromosome 3"/>
</dbReference>
<comment type="subcellular location">
    <subcellularLocation>
        <location evidence="1">Membrane</location>
        <topology evidence="1">Peripheral membrane protein</topology>
    </subcellularLocation>
</comment>
<protein>
    <recommendedName>
        <fullName evidence="4">HMA domain-containing protein</fullName>
    </recommendedName>
</protein>
<gene>
    <name evidence="5" type="ORF">OSB04_013516</name>
</gene>
<feature type="compositionally biased region" description="Basic and acidic residues" evidence="2">
    <location>
        <begin position="168"/>
        <end position="183"/>
    </location>
</feature>
<evidence type="ECO:0000313" key="6">
    <source>
        <dbReference type="Proteomes" id="UP001172457"/>
    </source>
</evidence>
<feature type="transmembrane region" description="Helical" evidence="3">
    <location>
        <begin position="12"/>
        <end position="33"/>
    </location>
</feature>
<evidence type="ECO:0000259" key="4">
    <source>
        <dbReference type="PROSITE" id="PS50846"/>
    </source>
</evidence>
<dbReference type="PANTHER" id="PTHR46413">
    <property type="entry name" value="HEAVY METAL-ASSOCIATED ISOPRENYLATED PLANT PROTEIN 6"/>
    <property type="match status" value="1"/>
</dbReference>
<accession>A0AA38WFK5</accession>
<evidence type="ECO:0000313" key="5">
    <source>
        <dbReference type="EMBL" id="KAJ9558902.1"/>
    </source>
</evidence>
<evidence type="ECO:0000256" key="1">
    <source>
        <dbReference type="ARBA" id="ARBA00004170"/>
    </source>
</evidence>
<feature type="compositionally biased region" description="Gly residues" evidence="2">
    <location>
        <begin position="293"/>
        <end position="305"/>
    </location>
</feature>
<dbReference type="Pfam" id="PF00403">
    <property type="entry name" value="HMA"/>
    <property type="match status" value="1"/>
</dbReference>
<dbReference type="CDD" id="cd00371">
    <property type="entry name" value="HMA"/>
    <property type="match status" value="1"/>
</dbReference>
<dbReference type="SUPFAM" id="SSF55008">
    <property type="entry name" value="HMA, heavy metal-associated domain"/>
    <property type="match status" value="1"/>
</dbReference>